<gene>
    <name evidence="1" type="ORF">HUJ06_031224</name>
</gene>
<dbReference type="AlphaFoldDB" id="A0A822YFI1"/>
<evidence type="ECO:0000313" key="2">
    <source>
        <dbReference type="Proteomes" id="UP000607653"/>
    </source>
</evidence>
<evidence type="ECO:0000313" key="1">
    <source>
        <dbReference type="EMBL" id="DAD29756.1"/>
    </source>
</evidence>
<dbReference type="Proteomes" id="UP000607653">
    <property type="component" value="Unassembled WGS sequence"/>
</dbReference>
<sequence length="70" mass="8085">MIVVLNLVQLCPRSPSWDPLYDSFGRLLFRTYYVILICSSSGHSKNICFSLNTGFWQQRKAMLTQHTNTS</sequence>
<name>A0A822YFI1_NELNU</name>
<accession>A0A822YFI1</accession>
<dbReference type="EMBL" id="DUZY01000002">
    <property type="protein sequence ID" value="DAD29756.1"/>
    <property type="molecule type" value="Genomic_DNA"/>
</dbReference>
<proteinExistence type="predicted"/>
<reference evidence="1 2" key="1">
    <citation type="journal article" date="2020" name="Mol. Biol. Evol.">
        <title>Distinct Expression and Methylation Patterns for Genes with Different Fates following a Single Whole-Genome Duplication in Flowering Plants.</title>
        <authorList>
            <person name="Shi T."/>
            <person name="Rahmani R.S."/>
            <person name="Gugger P.F."/>
            <person name="Wang M."/>
            <person name="Li H."/>
            <person name="Zhang Y."/>
            <person name="Li Z."/>
            <person name="Wang Q."/>
            <person name="Van de Peer Y."/>
            <person name="Marchal K."/>
            <person name="Chen J."/>
        </authorList>
    </citation>
    <scope>NUCLEOTIDE SEQUENCE [LARGE SCALE GENOMIC DNA]</scope>
    <source>
        <tissue evidence="1">Leaf</tissue>
    </source>
</reference>
<keyword evidence="2" id="KW-1185">Reference proteome</keyword>
<protein>
    <submittedName>
        <fullName evidence="1">Uncharacterized protein</fullName>
    </submittedName>
</protein>
<comment type="caution">
    <text evidence="1">The sequence shown here is derived from an EMBL/GenBank/DDBJ whole genome shotgun (WGS) entry which is preliminary data.</text>
</comment>
<organism evidence="1 2">
    <name type="scientific">Nelumbo nucifera</name>
    <name type="common">Sacred lotus</name>
    <dbReference type="NCBI Taxonomy" id="4432"/>
    <lineage>
        <taxon>Eukaryota</taxon>
        <taxon>Viridiplantae</taxon>
        <taxon>Streptophyta</taxon>
        <taxon>Embryophyta</taxon>
        <taxon>Tracheophyta</taxon>
        <taxon>Spermatophyta</taxon>
        <taxon>Magnoliopsida</taxon>
        <taxon>Proteales</taxon>
        <taxon>Nelumbonaceae</taxon>
        <taxon>Nelumbo</taxon>
    </lineage>
</organism>